<comment type="caution">
    <text evidence="1">The sequence shown here is derived from an EMBL/GenBank/DDBJ whole genome shotgun (WGS) entry which is preliminary data.</text>
</comment>
<proteinExistence type="predicted"/>
<organism evidence="1 2">
    <name type="scientific">candidate division WOR-3 bacterium JGI_Cruoil_03_44_89</name>
    <dbReference type="NCBI Taxonomy" id="1973748"/>
    <lineage>
        <taxon>Bacteria</taxon>
        <taxon>Bacteria division WOR-3</taxon>
    </lineage>
</organism>
<name>A0A235BZ52_UNCW3</name>
<dbReference type="Proteomes" id="UP000215215">
    <property type="component" value="Unassembled WGS sequence"/>
</dbReference>
<protein>
    <submittedName>
        <fullName evidence="1">Uncharacterized protein</fullName>
    </submittedName>
</protein>
<dbReference type="AlphaFoldDB" id="A0A235BZ52"/>
<evidence type="ECO:0000313" key="1">
    <source>
        <dbReference type="EMBL" id="OYD17476.1"/>
    </source>
</evidence>
<reference evidence="1 2" key="1">
    <citation type="submission" date="2017-07" db="EMBL/GenBank/DDBJ databases">
        <title>Recovery of genomes from metagenomes via a dereplication, aggregation, and scoring strategy.</title>
        <authorList>
            <person name="Sieber C.M."/>
            <person name="Probst A.J."/>
            <person name="Sharrar A."/>
            <person name="Thomas B.C."/>
            <person name="Hess M."/>
            <person name="Tringe S.G."/>
            <person name="Banfield J.F."/>
        </authorList>
    </citation>
    <scope>NUCLEOTIDE SEQUENCE [LARGE SCALE GENOMIC DNA]</scope>
    <source>
        <strain evidence="1">JGI_Cruoil_03_44_89</strain>
    </source>
</reference>
<gene>
    <name evidence="1" type="ORF">CH333_00875</name>
</gene>
<accession>A0A235BZ52</accession>
<sequence length="140" mass="16146">MGAEQSRENVPVWRLTVDEKLADDLIRLLISPLAKGVKEFYDGKNDWGEEEECLVYPGTYVREMGIPESEAGEWLWADLKEGQVFLSGQFEVVGDLESPEKFVVSPGQRNFLRIDGLVRRDIKRLYFKLLETRRQDGNSH</sequence>
<dbReference type="EMBL" id="NOZQ01000015">
    <property type="protein sequence ID" value="OYD17476.1"/>
    <property type="molecule type" value="Genomic_DNA"/>
</dbReference>
<evidence type="ECO:0000313" key="2">
    <source>
        <dbReference type="Proteomes" id="UP000215215"/>
    </source>
</evidence>